<protein>
    <recommendedName>
        <fullName evidence="3">DUF3303 domain-containing protein</fullName>
    </recommendedName>
</protein>
<dbReference type="InterPro" id="IPR021734">
    <property type="entry name" value="DUF3303"/>
</dbReference>
<reference evidence="1 2" key="1">
    <citation type="submission" date="2018-10" db="EMBL/GenBank/DDBJ databases">
        <title>Complete genome sequence of Brevundimonas naejangsanensis BRV3.</title>
        <authorList>
            <person name="Berrios L."/>
            <person name="Ely B."/>
        </authorList>
    </citation>
    <scope>NUCLEOTIDE SEQUENCE [LARGE SCALE GENOMIC DNA]</scope>
    <source>
        <strain evidence="1 2">BRV3</strain>
    </source>
</reference>
<organism evidence="1 2">
    <name type="scientific">Brevundimonas naejangsanensis</name>
    <dbReference type="NCBI Taxonomy" id="588932"/>
    <lineage>
        <taxon>Bacteria</taxon>
        <taxon>Pseudomonadati</taxon>
        <taxon>Pseudomonadota</taxon>
        <taxon>Alphaproteobacteria</taxon>
        <taxon>Caulobacterales</taxon>
        <taxon>Caulobacteraceae</taxon>
        <taxon>Brevundimonas</taxon>
    </lineage>
</organism>
<dbReference type="OrthoDB" id="120749at2"/>
<sequence>MRMLLKVQMEVEAANRAIKDGSLPKIIQRFTEAAKPEGVWFTALGGKRTMVAVFDLASTAQIPPLAEPFFTELNASFEINPAMDAADLQAGLSKL</sequence>
<accession>A0A494RDH7</accession>
<keyword evidence="2" id="KW-1185">Reference proteome</keyword>
<dbReference type="EMBL" id="CP032707">
    <property type="protein sequence ID" value="AYG94355.1"/>
    <property type="molecule type" value="Genomic_DNA"/>
</dbReference>
<dbReference type="AlphaFoldDB" id="A0A494RDH7"/>
<proteinExistence type="predicted"/>
<dbReference type="Proteomes" id="UP000276984">
    <property type="component" value="Chromosome"/>
</dbReference>
<gene>
    <name evidence="1" type="ORF">D8I30_03510</name>
</gene>
<evidence type="ECO:0000313" key="1">
    <source>
        <dbReference type="EMBL" id="AYG94355.1"/>
    </source>
</evidence>
<dbReference type="Pfam" id="PF11746">
    <property type="entry name" value="DUF3303"/>
    <property type="match status" value="1"/>
</dbReference>
<name>A0A494RDH7_9CAUL</name>
<dbReference type="RefSeq" id="WP_121481511.1">
    <property type="nucleotide sequence ID" value="NZ_CP032707.1"/>
</dbReference>
<evidence type="ECO:0000313" key="2">
    <source>
        <dbReference type="Proteomes" id="UP000276984"/>
    </source>
</evidence>
<evidence type="ECO:0008006" key="3">
    <source>
        <dbReference type="Google" id="ProtNLM"/>
    </source>
</evidence>